<keyword evidence="5" id="KW-0004">4Fe-4S</keyword>
<dbReference type="InterPro" id="IPR051536">
    <property type="entry name" value="UDG_Type-4/5"/>
</dbReference>
<dbReference type="eggNOG" id="COG1573">
    <property type="taxonomic scope" value="Bacteria"/>
</dbReference>
<dbReference type="Proteomes" id="UP000024547">
    <property type="component" value="Unassembled WGS sequence"/>
</dbReference>
<evidence type="ECO:0000259" key="12">
    <source>
        <dbReference type="SMART" id="SM00986"/>
    </source>
</evidence>
<evidence type="ECO:0000256" key="7">
    <source>
        <dbReference type="ARBA" id="ARBA00022763"/>
    </source>
</evidence>
<keyword evidence="14" id="KW-1185">Reference proteome</keyword>
<sequence>MPAPASIDAIQALTEWWGDMGVEVDDATVQAYLKVAEGAAPAAPAVSPTPVRRPRRKKVDWVEEARNAAAACDSVEALKAAIEAFEGSPLKAAAEKTAVYDGTPGASLMVIGEGPGPEEDRRGVPFVGPAGQLLDRMLAAIQRDRKENAFITNVNYWRPPGNRNPEAEELAVCRPFVDRMIELTQPKVIIAAGGVPAKSLLASSDGIMRLRGTEHVYKTAGGFAAPLIPILHPAYLLRRPQDKSRAWRDLLLVEQRLGELGG</sequence>
<dbReference type="CDD" id="cd10030">
    <property type="entry name" value="UDG-F4_TTUDGA_SPO1dp_like"/>
    <property type="match status" value="1"/>
</dbReference>
<dbReference type="EC" id="3.2.2.27" evidence="3"/>
<keyword evidence="9" id="KW-0408">Iron</keyword>
<dbReference type="Pfam" id="PF03167">
    <property type="entry name" value="UDG"/>
    <property type="match status" value="1"/>
</dbReference>
<dbReference type="GeneID" id="92500469"/>
<evidence type="ECO:0000256" key="3">
    <source>
        <dbReference type="ARBA" id="ARBA00012030"/>
    </source>
</evidence>
<evidence type="ECO:0000256" key="9">
    <source>
        <dbReference type="ARBA" id="ARBA00023004"/>
    </source>
</evidence>
<dbReference type="EMBL" id="AWFH01000061">
    <property type="protein sequence ID" value="KCZ58273.1"/>
    <property type="molecule type" value="Genomic_DNA"/>
</dbReference>
<evidence type="ECO:0000256" key="5">
    <source>
        <dbReference type="ARBA" id="ARBA00022485"/>
    </source>
</evidence>
<dbReference type="InterPro" id="IPR005122">
    <property type="entry name" value="Uracil-DNA_glycosylase-like"/>
</dbReference>
<dbReference type="GO" id="GO:0046872">
    <property type="term" value="F:metal ion binding"/>
    <property type="evidence" value="ECO:0007669"/>
    <property type="project" value="UniProtKB-KW"/>
</dbReference>
<evidence type="ECO:0000256" key="1">
    <source>
        <dbReference type="ARBA" id="ARBA00001400"/>
    </source>
</evidence>
<evidence type="ECO:0000256" key="6">
    <source>
        <dbReference type="ARBA" id="ARBA00022723"/>
    </source>
</evidence>
<dbReference type="NCBIfam" id="TIGR00758">
    <property type="entry name" value="UDG_fam4"/>
    <property type="match status" value="1"/>
</dbReference>
<gene>
    <name evidence="13" type="ORF">HY36_10455</name>
</gene>
<dbReference type="SMART" id="SM00986">
    <property type="entry name" value="UDG"/>
    <property type="match status" value="1"/>
</dbReference>
<evidence type="ECO:0000313" key="14">
    <source>
        <dbReference type="Proteomes" id="UP000024547"/>
    </source>
</evidence>
<evidence type="ECO:0000256" key="10">
    <source>
        <dbReference type="ARBA" id="ARBA00023014"/>
    </source>
</evidence>
<keyword evidence="10" id="KW-0411">Iron-sulfur</keyword>
<organism evidence="13 14">
    <name type="scientific">Hyphomonas atlantica</name>
    <dbReference type="NCBI Taxonomy" id="1280948"/>
    <lineage>
        <taxon>Bacteria</taxon>
        <taxon>Pseudomonadati</taxon>
        <taxon>Pseudomonadota</taxon>
        <taxon>Alphaproteobacteria</taxon>
        <taxon>Hyphomonadales</taxon>
        <taxon>Hyphomonadaceae</taxon>
        <taxon>Hyphomonas</taxon>
    </lineage>
</organism>
<dbReference type="PANTHER" id="PTHR33693">
    <property type="entry name" value="TYPE-5 URACIL-DNA GLYCOSYLASE"/>
    <property type="match status" value="1"/>
</dbReference>
<evidence type="ECO:0000313" key="13">
    <source>
        <dbReference type="EMBL" id="KCZ58273.1"/>
    </source>
</evidence>
<dbReference type="InterPro" id="IPR036895">
    <property type="entry name" value="Uracil-DNA_glycosylase-like_sf"/>
</dbReference>
<comment type="similarity">
    <text evidence="2">Belongs to the uracil-DNA glycosylase (UDG) superfamily. Type 4 (UDGa) family.</text>
</comment>
<dbReference type="STRING" id="1280948.HY36_10455"/>
<evidence type="ECO:0000256" key="11">
    <source>
        <dbReference type="ARBA" id="ARBA00023204"/>
    </source>
</evidence>
<comment type="catalytic activity">
    <reaction evidence="1">
        <text>Hydrolyzes single-stranded DNA or mismatched double-stranded DNA and polynucleotides, releasing free uracil.</text>
        <dbReference type="EC" id="3.2.2.27"/>
    </reaction>
</comment>
<dbReference type="RefSeq" id="WP_035554804.1">
    <property type="nucleotide sequence ID" value="NZ_AWFH01000061.1"/>
</dbReference>
<keyword evidence="6" id="KW-0479">Metal-binding</keyword>
<comment type="caution">
    <text evidence="13">The sequence shown here is derived from an EMBL/GenBank/DDBJ whole genome shotgun (WGS) entry which is preliminary data.</text>
</comment>
<dbReference type="GO" id="GO:0051539">
    <property type="term" value="F:4 iron, 4 sulfur cluster binding"/>
    <property type="evidence" value="ECO:0007669"/>
    <property type="project" value="UniProtKB-KW"/>
</dbReference>
<protein>
    <recommendedName>
        <fullName evidence="4">Type-4 uracil-DNA glycosylase</fullName>
        <ecNumber evidence="3">3.2.2.27</ecNumber>
    </recommendedName>
</protein>
<proteinExistence type="inferred from homology"/>
<dbReference type="SUPFAM" id="SSF52141">
    <property type="entry name" value="Uracil-DNA glycosylase-like"/>
    <property type="match status" value="1"/>
</dbReference>
<feature type="domain" description="Uracil-DNA glycosylase-like" evidence="12">
    <location>
        <begin position="99"/>
        <end position="251"/>
    </location>
</feature>
<accession>A0A059DXS1</accession>
<dbReference type="PANTHER" id="PTHR33693:SF1">
    <property type="entry name" value="TYPE-4 URACIL-DNA GLYCOSYLASE"/>
    <property type="match status" value="1"/>
</dbReference>
<reference evidence="13 14" key="1">
    <citation type="journal article" date="2014" name="Antonie Van Leeuwenhoek">
        <title>Hyphomonas beringensis sp. nov. and Hyphomonas chukchiensis sp. nov., isolated from surface seawater of the Bering Sea and Chukchi Sea.</title>
        <authorList>
            <person name="Li C."/>
            <person name="Lai Q."/>
            <person name="Li G."/>
            <person name="Dong C."/>
            <person name="Wang J."/>
            <person name="Liao Y."/>
            <person name="Shao Z."/>
        </authorList>
    </citation>
    <scope>NUCLEOTIDE SEQUENCE [LARGE SCALE GENOMIC DNA]</scope>
    <source>
        <strain evidence="13 14">22II1-22F38</strain>
    </source>
</reference>
<dbReference type="Gene3D" id="3.40.470.10">
    <property type="entry name" value="Uracil-DNA glycosylase-like domain"/>
    <property type="match status" value="1"/>
</dbReference>
<keyword evidence="8" id="KW-0378">Hydrolase</keyword>
<dbReference type="SMART" id="SM00987">
    <property type="entry name" value="UreE_C"/>
    <property type="match status" value="1"/>
</dbReference>
<evidence type="ECO:0000256" key="4">
    <source>
        <dbReference type="ARBA" id="ARBA00019403"/>
    </source>
</evidence>
<name>A0A059DXS1_9PROT</name>
<dbReference type="InterPro" id="IPR005273">
    <property type="entry name" value="Ura-DNA_glyco_family4"/>
</dbReference>
<evidence type="ECO:0000256" key="8">
    <source>
        <dbReference type="ARBA" id="ARBA00022801"/>
    </source>
</evidence>
<keyword evidence="11" id="KW-0234">DNA repair</keyword>
<evidence type="ECO:0000256" key="2">
    <source>
        <dbReference type="ARBA" id="ARBA00006521"/>
    </source>
</evidence>
<keyword evidence="7" id="KW-0227">DNA damage</keyword>
<dbReference type="GO" id="GO:0004844">
    <property type="term" value="F:uracil DNA N-glycosylase activity"/>
    <property type="evidence" value="ECO:0007669"/>
    <property type="project" value="UniProtKB-EC"/>
</dbReference>
<dbReference type="AlphaFoldDB" id="A0A059DXS1"/>
<dbReference type="PATRIC" id="fig|1280948.3.peg.3216"/>
<dbReference type="GO" id="GO:0006281">
    <property type="term" value="P:DNA repair"/>
    <property type="evidence" value="ECO:0007669"/>
    <property type="project" value="UniProtKB-KW"/>
</dbReference>